<protein>
    <submittedName>
        <fullName evidence="1">Uncharacterized protein</fullName>
    </submittedName>
</protein>
<accession>A0A5C6X494</accession>
<evidence type="ECO:0000313" key="1">
    <source>
        <dbReference type="EMBL" id="TXD33898.1"/>
    </source>
</evidence>
<dbReference type="OrthoDB" id="173976at2"/>
<dbReference type="AlphaFoldDB" id="A0A5C6X494"/>
<organism evidence="1 2">
    <name type="scientific">Lujinxingia vulgaris</name>
    <dbReference type="NCBI Taxonomy" id="2600176"/>
    <lineage>
        <taxon>Bacteria</taxon>
        <taxon>Deltaproteobacteria</taxon>
        <taxon>Bradymonadales</taxon>
        <taxon>Lujinxingiaceae</taxon>
        <taxon>Lujinxingia</taxon>
    </lineage>
</organism>
<dbReference type="RefSeq" id="WP_146983348.1">
    <property type="nucleotide sequence ID" value="NZ_VOSM01000018.1"/>
</dbReference>
<evidence type="ECO:0000313" key="2">
    <source>
        <dbReference type="Proteomes" id="UP000321412"/>
    </source>
</evidence>
<dbReference type="Proteomes" id="UP000321412">
    <property type="component" value="Unassembled WGS sequence"/>
</dbReference>
<proteinExistence type="predicted"/>
<keyword evidence="2" id="KW-1185">Reference proteome</keyword>
<reference evidence="1 2" key="1">
    <citation type="submission" date="2019-08" db="EMBL/GenBank/DDBJ databases">
        <title>Bradymonadales sp. TMQ4.</title>
        <authorList>
            <person name="Liang Q."/>
        </authorList>
    </citation>
    <scope>NUCLEOTIDE SEQUENCE [LARGE SCALE GENOMIC DNA]</scope>
    <source>
        <strain evidence="1 2">TMQ4</strain>
    </source>
</reference>
<name>A0A5C6X494_9DELT</name>
<gene>
    <name evidence="1" type="ORF">FRC98_20080</name>
</gene>
<sequence>MTKVSSKLHAAVEIIFWADTRTGMLEALQEAAEPLAALRAEDFGDEASRSELRYVQEILEEYGGVEGFYSSDVRNEVREALAMLLALYRRESLR</sequence>
<dbReference type="EMBL" id="VOSM01000018">
    <property type="protein sequence ID" value="TXD33898.1"/>
    <property type="molecule type" value="Genomic_DNA"/>
</dbReference>
<comment type="caution">
    <text evidence="1">The sequence shown here is derived from an EMBL/GenBank/DDBJ whole genome shotgun (WGS) entry which is preliminary data.</text>
</comment>